<proteinExistence type="predicted"/>
<dbReference type="OrthoDB" id="3200163at2759"/>
<comment type="caution">
    <text evidence="1">The sequence shown here is derived from an EMBL/GenBank/DDBJ whole genome shotgun (WGS) entry which is preliminary data.</text>
</comment>
<evidence type="ECO:0008006" key="3">
    <source>
        <dbReference type="Google" id="ProtNLM"/>
    </source>
</evidence>
<accession>T0KWY6</accession>
<protein>
    <recommendedName>
        <fullName evidence="3">NACHT-NTPase and P-loop NTPases N-terminal domain-containing protein</fullName>
    </recommendedName>
</protein>
<gene>
    <name evidence="1" type="ORF">CGLO_03258</name>
</gene>
<dbReference type="EMBL" id="AMYD01000675">
    <property type="protein sequence ID" value="EQB56704.1"/>
    <property type="molecule type" value="Genomic_DNA"/>
</dbReference>
<reference evidence="2" key="1">
    <citation type="journal article" date="2013" name="Mol. Plant Microbe Interact.">
        <title>Global aspects of pacC regulation of pathogenicity genes in Colletotrichum gloeosporioides as revealed by transcriptome analysis.</title>
        <authorList>
            <person name="Alkan N."/>
            <person name="Meng X."/>
            <person name="Friedlander G."/>
            <person name="Reuveni E."/>
            <person name="Sukno S."/>
            <person name="Sherman A."/>
            <person name="Thon M."/>
            <person name="Fluhr R."/>
            <person name="Prusky D."/>
        </authorList>
    </citation>
    <scope>NUCLEOTIDE SEQUENCE [LARGE SCALE GENOMIC DNA]</scope>
    <source>
        <strain evidence="2">Cg-14</strain>
    </source>
</reference>
<dbReference type="Proteomes" id="UP000015530">
    <property type="component" value="Unassembled WGS sequence"/>
</dbReference>
<name>T0KWY6_COLGC</name>
<dbReference type="OMA" id="QSAIAPY"/>
<evidence type="ECO:0000313" key="1">
    <source>
        <dbReference type="EMBL" id="EQB56704.1"/>
    </source>
</evidence>
<dbReference type="AlphaFoldDB" id="T0KWY6"/>
<organism evidence="1 2">
    <name type="scientific">Colletotrichum gloeosporioides (strain Cg-14)</name>
    <name type="common">Anthracnose fungus</name>
    <name type="synonym">Glomerella cingulata</name>
    <dbReference type="NCBI Taxonomy" id="1237896"/>
    <lineage>
        <taxon>Eukaryota</taxon>
        <taxon>Fungi</taxon>
        <taxon>Dikarya</taxon>
        <taxon>Ascomycota</taxon>
        <taxon>Pezizomycotina</taxon>
        <taxon>Sordariomycetes</taxon>
        <taxon>Hypocreomycetidae</taxon>
        <taxon>Glomerellales</taxon>
        <taxon>Glomerellaceae</taxon>
        <taxon>Colletotrichum</taxon>
        <taxon>Colletotrichum gloeosporioides species complex</taxon>
    </lineage>
</organism>
<evidence type="ECO:0000313" key="2">
    <source>
        <dbReference type="Proteomes" id="UP000015530"/>
    </source>
</evidence>
<dbReference type="HOGENOM" id="CLU_113364_0_0_1"/>
<dbReference type="STRING" id="1237896.T0KWY6"/>
<sequence>MAEAFGIAASVIAVVDITAKVGGTSIKLKKLWNEVKNVPATLLLKADQLQEFEIFLKDTEDQIAASPLPDSAWNSGMLQKYVARARPILDELQTMIDEFQRQLADPRRRKITSAKIILRKDDIRSLDAKLDQALNLFRMAQGQYMM</sequence>